<organism evidence="2">
    <name type="scientific">bioreactor metagenome</name>
    <dbReference type="NCBI Taxonomy" id="1076179"/>
    <lineage>
        <taxon>unclassified sequences</taxon>
        <taxon>metagenomes</taxon>
        <taxon>ecological metagenomes</taxon>
    </lineage>
</organism>
<evidence type="ECO:0000256" key="1">
    <source>
        <dbReference type="SAM" id="MobiDB-lite"/>
    </source>
</evidence>
<gene>
    <name evidence="2" type="ORF">SDC9_124399</name>
</gene>
<dbReference type="AlphaFoldDB" id="A0A645CKA4"/>
<sequence>MINWKQKLSSRKLWAGIIAALGSILTAIFSEQLDEMTVELVKTAVIALCVYIGGESFVDIARAIFTAVGKTAAELSSAPPGTAAPETAAKINTSGFNYIEPQIKPREAETPPPRQEDSGEETEDPDNTTE</sequence>
<feature type="compositionally biased region" description="Acidic residues" evidence="1">
    <location>
        <begin position="118"/>
        <end position="130"/>
    </location>
</feature>
<name>A0A645CKA4_9ZZZZ</name>
<feature type="region of interest" description="Disordered" evidence="1">
    <location>
        <begin position="100"/>
        <end position="130"/>
    </location>
</feature>
<comment type="caution">
    <text evidence="2">The sequence shown here is derived from an EMBL/GenBank/DDBJ whole genome shotgun (WGS) entry which is preliminary data.</text>
</comment>
<feature type="compositionally biased region" description="Basic and acidic residues" evidence="1">
    <location>
        <begin position="103"/>
        <end position="117"/>
    </location>
</feature>
<evidence type="ECO:0000313" key="2">
    <source>
        <dbReference type="EMBL" id="MPM77396.1"/>
    </source>
</evidence>
<dbReference type="EMBL" id="VSSQ01027919">
    <property type="protein sequence ID" value="MPM77396.1"/>
    <property type="molecule type" value="Genomic_DNA"/>
</dbReference>
<proteinExistence type="predicted"/>
<protein>
    <recommendedName>
        <fullName evidence="3">Holin</fullName>
    </recommendedName>
</protein>
<accession>A0A645CKA4</accession>
<reference evidence="2" key="1">
    <citation type="submission" date="2019-08" db="EMBL/GenBank/DDBJ databases">
        <authorList>
            <person name="Kucharzyk K."/>
            <person name="Murdoch R.W."/>
            <person name="Higgins S."/>
            <person name="Loffler F."/>
        </authorList>
    </citation>
    <scope>NUCLEOTIDE SEQUENCE</scope>
</reference>
<evidence type="ECO:0008006" key="3">
    <source>
        <dbReference type="Google" id="ProtNLM"/>
    </source>
</evidence>